<keyword evidence="1" id="KW-0378">Hydrolase</keyword>
<dbReference type="InterPro" id="IPR050273">
    <property type="entry name" value="GppA/Ppx_hydrolase"/>
</dbReference>
<dbReference type="InterPro" id="IPR003695">
    <property type="entry name" value="Ppx_GppA_N"/>
</dbReference>
<dbReference type="FunFam" id="3.30.420.150:FF:000001">
    <property type="entry name" value="Guanosine-5'-triphosphate,3'-diphosphate pyrophosphatase"/>
    <property type="match status" value="1"/>
</dbReference>
<dbReference type="InterPro" id="IPR043129">
    <property type="entry name" value="ATPase_NBD"/>
</dbReference>
<dbReference type="Gene3D" id="3.30.420.150">
    <property type="entry name" value="Exopolyphosphatase. Domain 2"/>
    <property type="match status" value="1"/>
</dbReference>
<dbReference type="GO" id="GO:0004309">
    <property type="term" value="F:exopolyphosphatase activity"/>
    <property type="evidence" value="ECO:0007669"/>
    <property type="project" value="TreeGrafter"/>
</dbReference>
<name>A0A1I0ELN4_9GAMM</name>
<dbReference type="Gene3D" id="1.10.3210.10">
    <property type="entry name" value="Hypothetical protein af1432"/>
    <property type="match status" value="1"/>
</dbReference>
<accession>A0A1I0ELN4</accession>
<sequence>MKCILADAIIKYAANIDVNFPNHIVYISILLFDFSTVLSMNKPDNPLSATNNDISTLFIHSPLIESDSSNAQSQSENKHLELAAIDLGSNSFHMIIARIVNGSFQVLSRLKQRVQLIDGMSDSGELSEESIKRALSCLSLFAERLQGFEAERVRVVASYSLRAASNASEFLTRSAEVLPYPIEVVSGQEEARLIYMGVAHTQPEQGKKLVIDIGGGSTEMIIGEGFTPIIVESTDMGCVSFANQFFPDGMINRKAFDKAVLAGLQNLEAINWRYYRIGWDYVLGTSGTIKAVHQVLFSLGEFDGILTLDKLKELAQILLQYKHVSEIQFPDISEERQKVLIPGLAILIAVFQSLEIKSLRFADSALREGVLYEMEGLFRHEDIRVRTAESFAEHYAIDRAQVARVMETAEFLYEQWKKQTQPSNKQGFHALLRWAVILHEVGLSINQTSMHRHSAYILQHSNLPGFSQEQQLLLATLVRYQRRSIKQDEIPKFNLYKKRHYMPLLQIFRLSVLLNNQRQSTTKPDFMLVNVDGMHWQLTFPKGYLEINTLMELDLQKEQVYWEAVTGWQLDILELT</sequence>
<dbReference type="Pfam" id="PF21447">
    <property type="entry name" value="Ppx-GppA_III"/>
    <property type="match status" value="1"/>
</dbReference>
<evidence type="ECO:0000313" key="5">
    <source>
        <dbReference type="Proteomes" id="UP000242642"/>
    </source>
</evidence>
<dbReference type="EMBL" id="FOHV01000028">
    <property type="protein sequence ID" value="SET45887.1"/>
    <property type="molecule type" value="Genomic_DNA"/>
</dbReference>
<reference evidence="5" key="1">
    <citation type="submission" date="2016-10" db="EMBL/GenBank/DDBJ databases">
        <authorList>
            <person name="Varghese N."/>
            <person name="Submissions S."/>
        </authorList>
    </citation>
    <scope>NUCLEOTIDE SEQUENCE [LARGE SCALE GENOMIC DNA]</scope>
    <source>
        <strain evidence="5">DSM 18579</strain>
    </source>
</reference>
<feature type="domain" description="Ppx/GppA phosphatase C-terminal" evidence="3">
    <location>
        <begin position="383"/>
        <end position="559"/>
    </location>
</feature>
<gene>
    <name evidence="4" type="ORF">SAMN02583745_02425</name>
</gene>
<feature type="domain" description="Ppx/GppA phosphatase N-terminal" evidence="2">
    <location>
        <begin position="95"/>
        <end position="375"/>
    </location>
</feature>
<evidence type="ECO:0000313" key="4">
    <source>
        <dbReference type="EMBL" id="SET45887.1"/>
    </source>
</evidence>
<dbReference type="Gene3D" id="3.30.70.2260">
    <property type="match status" value="1"/>
</dbReference>
<dbReference type="PANTHER" id="PTHR30005:SF14">
    <property type="entry name" value="EXOPOLYPHOSPHATASE"/>
    <property type="match status" value="1"/>
</dbReference>
<dbReference type="InterPro" id="IPR048950">
    <property type="entry name" value="Ppx_GppA_C"/>
</dbReference>
<dbReference type="Pfam" id="PF02541">
    <property type="entry name" value="Ppx-GppA"/>
    <property type="match status" value="1"/>
</dbReference>
<keyword evidence="5" id="KW-1185">Reference proteome</keyword>
<dbReference type="FunFam" id="3.30.420.40:FF:000023">
    <property type="entry name" value="Guanosine-5'-triphosphate,3'-diphosphate pyrophosphatase"/>
    <property type="match status" value="1"/>
</dbReference>
<dbReference type="AlphaFoldDB" id="A0A1I0ELN4"/>
<dbReference type="GO" id="GO:0006798">
    <property type="term" value="P:polyphosphate catabolic process"/>
    <property type="evidence" value="ECO:0007669"/>
    <property type="project" value="TreeGrafter"/>
</dbReference>
<dbReference type="Gene3D" id="3.30.420.40">
    <property type="match status" value="1"/>
</dbReference>
<evidence type="ECO:0000259" key="3">
    <source>
        <dbReference type="Pfam" id="PF21447"/>
    </source>
</evidence>
<evidence type="ECO:0000256" key="1">
    <source>
        <dbReference type="ARBA" id="ARBA00022801"/>
    </source>
</evidence>
<evidence type="ECO:0000259" key="2">
    <source>
        <dbReference type="Pfam" id="PF02541"/>
    </source>
</evidence>
<dbReference type="SUPFAM" id="SSF53067">
    <property type="entry name" value="Actin-like ATPase domain"/>
    <property type="match status" value="2"/>
</dbReference>
<dbReference type="SUPFAM" id="SSF109604">
    <property type="entry name" value="HD-domain/PDEase-like"/>
    <property type="match status" value="1"/>
</dbReference>
<dbReference type="STRING" id="1123402.SAMN02583745_02425"/>
<organism evidence="4 5">
    <name type="scientific">Thorsellia anophelis DSM 18579</name>
    <dbReference type="NCBI Taxonomy" id="1123402"/>
    <lineage>
        <taxon>Bacteria</taxon>
        <taxon>Pseudomonadati</taxon>
        <taxon>Pseudomonadota</taxon>
        <taxon>Gammaproteobacteria</taxon>
        <taxon>Enterobacterales</taxon>
        <taxon>Thorselliaceae</taxon>
        <taxon>Thorsellia</taxon>
    </lineage>
</organism>
<proteinExistence type="predicted"/>
<dbReference type="PANTHER" id="PTHR30005">
    <property type="entry name" value="EXOPOLYPHOSPHATASE"/>
    <property type="match status" value="1"/>
</dbReference>
<dbReference type="Proteomes" id="UP000242642">
    <property type="component" value="Unassembled WGS sequence"/>
</dbReference>
<protein>
    <submittedName>
        <fullName evidence="4">Exopolyphosphatase / guanosine-5'-triphosphate,3'-diphosphate pyrophosphatase</fullName>
    </submittedName>
</protein>